<proteinExistence type="predicted"/>
<evidence type="ECO:0000256" key="1">
    <source>
        <dbReference type="SAM" id="Coils"/>
    </source>
</evidence>
<keyword evidence="3" id="KW-1185">Reference proteome</keyword>
<keyword evidence="1" id="KW-0175">Coiled coil</keyword>
<gene>
    <name evidence="2" type="ORF">DYBT9275_05326</name>
</gene>
<dbReference type="RefSeq" id="WP_215241535.1">
    <property type="nucleotide sequence ID" value="NZ_CAJRAF010000002.1"/>
</dbReference>
<evidence type="ECO:0000313" key="3">
    <source>
        <dbReference type="Proteomes" id="UP000680038"/>
    </source>
</evidence>
<comment type="caution">
    <text evidence="2">The sequence shown here is derived from an EMBL/GenBank/DDBJ whole genome shotgun (WGS) entry which is preliminary data.</text>
</comment>
<reference evidence="2" key="1">
    <citation type="submission" date="2021-04" db="EMBL/GenBank/DDBJ databases">
        <authorList>
            <person name="Rodrigo-Torres L."/>
            <person name="Arahal R. D."/>
            <person name="Lucena T."/>
        </authorList>
    </citation>
    <scope>NUCLEOTIDE SEQUENCE</scope>
    <source>
        <strain evidence="2">CECT 9275</strain>
    </source>
</reference>
<dbReference type="AlphaFoldDB" id="A0A916N779"/>
<sequence length="252" mass="30088">MIRSYFKIRGRFDFSPHPFEIGNPLIQSRHFSYNHLFKKVYGLSVADYPLFYQYHLDYYLQSNPRHEKEFFAHFYRITSERIAYYKMQDPFSSKQQLYQSNIAKLESFQSFLHSIDQWHVHQPLESVITEKDQLISSLKARVVFLEEENKQLKEFETSKKIQIRENYLPTFLDLIKQMQELELPDGNKLLTSSGQSGWYKMIAKYFLHGSNEIPVNTARNYFPAQKDKTLIKGTEIYSSQKLFKINHLKRNG</sequence>
<dbReference type="EMBL" id="CAJRAF010000002">
    <property type="protein sequence ID" value="CAG5013050.1"/>
    <property type="molecule type" value="Genomic_DNA"/>
</dbReference>
<dbReference type="Proteomes" id="UP000680038">
    <property type="component" value="Unassembled WGS sequence"/>
</dbReference>
<feature type="coiled-coil region" evidence="1">
    <location>
        <begin position="128"/>
        <end position="165"/>
    </location>
</feature>
<organism evidence="2 3">
    <name type="scientific">Dyadobacter helix</name>
    <dbReference type="NCBI Taxonomy" id="2822344"/>
    <lineage>
        <taxon>Bacteria</taxon>
        <taxon>Pseudomonadati</taxon>
        <taxon>Bacteroidota</taxon>
        <taxon>Cytophagia</taxon>
        <taxon>Cytophagales</taxon>
        <taxon>Spirosomataceae</taxon>
        <taxon>Dyadobacter</taxon>
    </lineage>
</organism>
<accession>A0A916N779</accession>
<evidence type="ECO:0000313" key="2">
    <source>
        <dbReference type="EMBL" id="CAG5013050.1"/>
    </source>
</evidence>
<name>A0A916N779_9BACT</name>
<protein>
    <submittedName>
        <fullName evidence="2">Uncharacterized protein</fullName>
    </submittedName>
</protein>